<gene>
    <name evidence="11" type="primary">hisC</name>
    <name evidence="13" type="ORF">D5018_17470</name>
</gene>
<dbReference type="Pfam" id="PF00155">
    <property type="entry name" value="Aminotran_1_2"/>
    <property type="match status" value="1"/>
</dbReference>
<dbReference type="CDD" id="cd00609">
    <property type="entry name" value="AAT_like"/>
    <property type="match status" value="1"/>
</dbReference>
<sequence>MDDLNWIAQLQRPNLMDLVPYESARVIGGEAAVMINANESPFCNIEQVSLSNLNRYPEPQPLELNQSYASYAGVEINQLLCTRGADEAIELLIRTFCTPSQDSISYFAPSYGMYAISAETCGVESIALPFTDRFKLTELDATVIDSKIIFVCNPNNPTGTIVTTQSIENLLQQFPKQLIAVDEAYIEFSPANSAVELLETYPNLIILRTLSKAFALAGLRCGFLLANPEVIKLVGKVIAPYPVPVPVAEIAQQALSQAGIQLMEQQVATLIQQKKRLEAFFTFADIPFFTSYGNFILAEFSQPEDMWLRLIDNGILARRYTSPQLSRYIRFTVGAPVQTQKVIDTINAGEQA</sequence>
<evidence type="ECO:0000259" key="12">
    <source>
        <dbReference type="Pfam" id="PF00155"/>
    </source>
</evidence>
<evidence type="ECO:0000256" key="10">
    <source>
        <dbReference type="ARBA" id="ARBA00047481"/>
    </source>
</evidence>
<dbReference type="GO" id="GO:0030170">
    <property type="term" value="F:pyridoxal phosphate binding"/>
    <property type="evidence" value="ECO:0007669"/>
    <property type="project" value="InterPro"/>
</dbReference>
<dbReference type="Gene3D" id="3.90.1150.10">
    <property type="entry name" value="Aspartate Aminotransferase, domain 1"/>
    <property type="match status" value="1"/>
</dbReference>
<name>A0A3L8PSN5_9GAMM</name>
<dbReference type="GO" id="GO:0004400">
    <property type="term" value="F:histidinol-phosphate transaminase activity"/>
    <property type="evidence" value="ECO:0007669"/>
    <property type="project" value="UniProtKB-UniRule"/>
</dbReference>
<evidence type="ECO:0000313" key="13">
    <source>
        <dbReference type="EMBL" id="RLV58405.1"/>
    </source>
</evidence>
<dbReference type="PANTHER" id="PTHR42885">
    <property type="entry name" value="HISTIDINOL-PHOSPHATE AMINOTRANSFERASE-RELATED"/>
    <property type="match status" value="1"/>
</dbReference>
<feature type="domain" description="Aminotransferase class I/classII large" evidence="12">
    <location>
        <begin position="48"/>
        <end position="343"/>
    </location>
</feature>
<comment type="caution">
    <text evidence="13">The sequence shown here is derived from an EMBL/GenBank/DDBJ whole genome shotgun (WGS) entry which is preliminary data.</text>
</comment>
<feature type="modified residue" description="N6-(pyridoxal phosphate)lysine" evidence="11">
    <location>
        <position position="212"/>
    </location>
</feature>
<protein>
    <recommendedName>
        <fullName evidence="11">Histidinol-phosphate aminotransferase</fullName>
        <ecNumber evidence="11">2.6.1.9</ecNumber>
    </recommendedName>
    <alternativeName>
        <fullName evidence="11">Imidazole acetol-phosphate transaminase</fullName>
    </alternativeName>
</protein>
<comment type="catalytic activity">
    <reaction evidence="10 11">
        <text>L-histidinol phosphate + 2-oxoglutarate = 3-(imidazol-4-yl)-2-oxopropyl phosphate + L-glutamate</text>
        <dbReference type="Rhea" id="RHEA:23744"/>
        <dbReference type="ChEBI" id="CHEBI:16810"/>
        <dbReference type="ChEBI" id="CHEBI:29985"/>
        <dbReference type="ChEBI" id="CHEBI:57766"/>
        <dbReference type="ChEBI" id="CHEBI:57980"/>
        <dbReference type="EC" id="2.6.1.9"/>
    </reaction>
</comment>
<comment type="cofactor">
    <cofactor evidence="1 11">
        <name>pyridoxal 5'-phosphate</name>
        <dbReference type="ChEBI" id="CHEBI:597326"/>
    </cofactor>
</comment>
<evidence type="ECO:0000256" key="5">
    <source>
        <dbReference type="ARBA" id="ARBA00022576"/>
    </source>
</evidence>
<accession>A0A3L8PSN5</accession>
<comment type="similarity">
    <text evidence="3 11">Belongs to the class-II pyridoxal-phosphate-dependent aminotransferase family. Histidinol-phosphate aminotransferase subfamily.</text>
</comment>
<dbReference type="Proteomes" id="UP000281474">
    <property type="component" value="Unassembled WGS sequence"/>
</dbReference>
<dbReference type="InterPro" id="IPR015424">
    <property type="entry name" value="PyrdxlP-dep_Trfase"/>
</dbReference>
<organism evidence="13 14">
    <name type="scientific">Parashewanella curva</name>
    <dbReference type="NCBI Taxonomy" id="2338552"/>
    <lineage>
        <taxon>Bacteria</taxon>
        <taxon>Pseudomonadati</taxon>
        <taxon>Pseudomonadota</taxon>
        <taxon>Gammaproteobacteria</taxon>
        <taxon>Alteromonadales</taxon>
        <taxon>Shewanellaceae</taxon>
        <taxon>Parashewanella</taxon>
    </lineage>
</organism>
<evidence type="ECO:0000256" key="2">
    <source>
        <dbReference type="ARBA" id="ARBA00005011"/>
    </source>
</evidence>
<dbReference type="InterPro" id="IPR005861">
    <property type="entry name" value="HisP_aminotrans"/>
</dbReference>
<evidence type="ECO:0000313" key="14">
    <source>
        <dbReference type="Proteomes" id="UP000281474"/>
    </source>
</evidence>
<dbReference type="SUPFAM" id="SSF53383">
    <property type="entry name" value="PLP-dependent transferases"/>
    <property type="match status" value="1"/>
</dbReference>
<dbReference type="InterPro" id="IPR001917">
    <property type="entry name" value="Aminotrans_II_pyridoxalP_BS"/>
</dbReference>
<proteinExistence type="inferred from homology"/>
<keyword evidence="8 11" id="KW-0663">Pyridoxal phosphate</keyword>
<dbReference type="UniPathway" id="UPA00031">
    <property type="reaction ID" value="UER00012"/>
</dbReference>
<keyword evidence="6 11" id="KW-0028">Amino-acid biosynthesis</keyword>
<keyword evidence="9 11" id="KW-0368">Histidine biosynthesis</keyword>
<dbReference type="EC" id="2.6.1.9" evidence="11"/>
<evidence type="ECO:0000256" key="8">
    <source>
        <dbReference type="ARBA" id="ARBA00022898"/>
    </source>
</evidence>
<evidence type="ECO:0000256" key="6">
    <source>
        <dbReference type="ARBA" id="ARBA00022605"/>
    </source>
</evidence>
<comment type="subunit">
    <text evidence="4 11">Homodimer.</text>
</comment>
<evidence type="ECO:0000256" key="4">
    <source>
        <dbReference type="ARBA" id="ARBA00011738"/>
    </source>
</evidence>
<dbReference type="PANTHER" id="PTHR42885:SF2">
    <property type="entry name" value="HISTIDINOL-PHOSPHATE AMINOTRANSFERASE"/>
    <property type="match status" value="1"/>
</dbReference>
<dbReference type="HAMAP" id="MF_01023">
    <property type="entry name" value="HisC_aminotrans_2"/>
    <property type="match status" value="1"/>
</dbReference>
<dbReference type="AlphaFoldDB" id="A0A3L8PSN5"/>
<dbReference type="GO" id="GO:0000105">
    <property type="term" value="P:L-histidine biosynthetic process"/>
    <property type="evidence" value="ECO:0007669"/>
    <property type="project" value="UniProtKB-UniRule"/>
</dbReference>
<dbReference type="RefSeq" id="WP_121840275.1">
    <property type="nucleotide sequence ID" value="NZ_ML014823.1"/>
</dbReference>
<dbReference type="OrthoDB" id="9813612at2"/>
<reference evidence="13 14" key="1">
    <citation type="submission" date="2018-09" db="EMBL/GenBank/DDBJ databases">
        <title>Phylogeny of the Shewanellaceae, and recommendation for two new genera, Pseudoshewanella and Parashewanella.</title>
        <authorList>
            <person name="Wang G."/>
        </authorList>
    </citation>
    <scope>NUCLEOTIDE SEQUENCE [LARGE SCALE GENOMIC DNA]</scope>
    <source>
        <strain evidence="13 14">C51</strain>
    </source>
</reference>
<keyword evidence="5 11" id="KW-0032">Aminotransferase</keyword>
<dbReference type="Gene3D" id="3.40.640.10">
    <property type="entry name" value="Type I PLP-dependent aspartate aminotransferase-like (Major domain)"/>
    <property type="match status" value="1"/>
</dbReference>
<dbReference type="EMBL" id="QZEI01000074">
    <property type="protein sequence ID" value="RLV58405.1"/>
    <property type="molecule type" value="Genomic_DNA"/>
</dbReference>
<dbReference type="InterPro" id="IPR004839">
    <property type="entry name" value="Aminotransferase_I/II_large"/>
</dbReference>
<evidence type="ECO:0000256" key="7">
    <source>
        <dbReference type="ARBA" id="ARBA00022679"/>
    </source>
</evidence>
<evidence type="ECO:0000256" key="11">
    <source>
        <dbReference type="HAMAP-Rule" id="MF_01023"/>
    </source>
</evidence>
<dbReference type="PROSITE" id="PS00599">
    <property type="entry name" value="AA_TRANSFER_CLASS_2"/>
    <property type="match status" value="1"/>
</dbReference>
<evidence type="ECO:0000256" key="3">
    <source>
        <dbReference type="ARBA" id="ARBA00007970"/>
    </source>
</evidence>
<dbReference type="InterPro" id="IPR015421">
    <property type="entry name" value="PyrdxlP-dep_Trfase_major"/>
</dbReference>
<dbReference type="NCBIfam" id="TIGR01141">
    <property type="entry name" value="hisC"/>
    <property type="match status" value="1"/>
</dbReference>
<keyword evidence="7 11" id="KW-0808">Transferase</keyword>
<dbReference type="InterPro" id="IPR015422">
    <property type="entry name" value="PyrdxlP-dep_Trfase_small"/>
</dbReference>
<evidence type="ECO:0000256" key="1">
    <source>
        <dbReference type="ARBA" id="ARBA00001933"/>
    </source>
</evidence>
<comment type="pathway">
    <text evidence="2 11">Amino-acid biosynthesis; L-histidine biosynthesis; L-histidine from 5-phospho-alpha-D-ribose 1-diphosphate: step 7/9.</text>
</comment>
<evidence type="ECO:0000256" key="9">
    <source>
        <dbReference type="ARBA" id="ARBA00023102"/>
    </source>
</evidence>
<keyword evidence="14" id="KW-1185">Reference proteome</keyword>